<dbReference type="SUPFAM" id="SSF56672">
    <property type="entry name" value="DNA/RNA polymerases"/>
    <property type="match status" value="1"/>
</dbReference>
<dbReference type="InterPro" id="IPR005135">
    <property type="entry name" value="Endo/exonuclease/phosphatase"/>
</dbReference>
<reference evidence="2" key="1">
    <citation type="journal article" date="2023" name="G3 (Bethesda)">
        <title>Whole genome assemblies of Zophobas morio and Tenebrio molitor.</title>
        <authorList>
            <person name="Kaur S."/>
            <person name="Stinson S.A."/>
            <person name="diCenzo G.C."/>
        </authorList>
    </citation>
    <scope>NUCLEOTIDE SEQUENCE</scope>
    <source>
        <strain evidence="2">QUZm001</strain>
    </source>
</reference>
<dbReference type="PANTHER" id="PTHR33395">
    <property type="entry name" value="TRANSCRIPTASE, PUTATIVE-RELATED-RELATED"/>
    <property type="match status" value="1"/>
</dbReference>
<proteinExistence type="predicted"/>
<dbReference type="Pfam" id="PF14529">
    <property type="entry name" value="Exo_endo_phos_2"/>
    <property type="match status" value="1"/>
</dbReference>
<evidence type="ECO:0000259" key="1">
    <source>
        <dbReference type="PROSITE" id="PS50878"/>
    </source>
</evidence>
<dbReference type="SUPFAM" id="SSF56219">
    <property type="entry name" value="DNase I-like"/>
    <property type="match status" value="1"/>
</dbReference>
<dbReference type="AlphaFoldDB" id="A0AA38IDJ8"/>
<dbReference type="Proteomes" id="UP001168821">
    <property type="component" value="Unassembled WGS sequence"/>
</dbReference>
<dbReference type="PANTHER" id="PTHR33395:SF22">
    <property type="entry name" value="REVERSE TRANSCRIPTASE DOMAIN-CONTAINING PROTEIN"/>
    <property type="match status" value="1"/>
</dbReference>
<feature type="domain" description="Reverse transcriptase" evidence="1">
    <location>
        <begin position="467"/>
        <end position="711"/>
    </location>
</feature>
<organism evidence="2 3">
    <name type="scientific">Zophobas morio</name>
    <dbReference type="NCBI Taxonomy" id="2755281"/>
    <lineage>
        <taxon>Eukaryota</taxon>
        <taxon>Metazoa</taxon>
        <taxon>Ecdysozoa</taxon>
        <taxon>Arthropoda</taxon>
        <taxon>Hexapoda</taxon>
        <taxon>Insecta</taxon>
        <taxon>Pterygota</taxon>
        <taxon>Neoptera</taxon>
        <taxon>Endopterygota</taxon>
        <taxon>Coleoptera</taxon>
        <taxon>Polyphaga</taxon>
        <taxon>Cucujiformia</taxon>
        <taxon>Tenebrionidae</taxon>
        <taxon>Zophobas</taxon>
    </lineage>
</organism>
<dbReference type="Pfam" id="PF00078">
    <property type="entry name" value="RVT_1"/>
    <property type="match status" value="1"/>
</dbReference>
<dbReference type="GO" id="GO:0061343">
    <property type="term" value="P:cell adhesion involved in heart morphogenesis"/>
    <property type="evidence" value="ECO:0007669"/>
    <property type="project" value="TreeGrafter"/>
</dbReference>
<dbReference type="InterPro" id="IPR036691">
    <property type="entry name" value="Endo/exonu/phosph_ase_sf"/>
</dbReference>
<sequence length="919" mass="105519">MYTNIASLLAKLDSMTLYIEDNKPDCILLTETWLSSDISDSLIGLNEYTLYRTDRTSRGGGACILLKQALFNQFSVICNSKRYGNTELVSVDCSHNSQNFSLVCVYRPPGSPLVDDELLYDEIKRLCHLRSNLIIFGDFNFPNISWQNVQSQTNDDSTAQFIDMLHETNLTQLVAAPTRFRVGQEPSLLDLVLTTDLNLLGEIRHCAPIGISDHCVIETTLQYHSSSLQKHHFRKHSKIHFEGLNSDLTNTDWTSLYSTSCCTEAWNIFRNVLCDLVSRHTTTYKVKCNRIKPWITQTFIKRAKIKNKLWNKYRMSGAQEDYDLHRNFSNMLKSDLRSAKSRFENNVVKSGPKAVYKFMRNKILSKVSVPIICSNNLFAKNEQESANFLADFFGSVFTSEPKGNLPACPAPRTEASLPNINFTDEIVLKELDNLPDKSSPGPDGITSHVLRRCSSNLARPLSHIMERSFQTSKLPPVWLQAHITPVYKKGDKTMAENYRPISLTSTCCKVMERIIWRHLLRFLYDHDIITLNQHGFLPKRSTVTCLLQCLNEWTLSLEKNIPVDIIYLDFAKAFDRVPHRRLIHKLENSGIRGLLLQWIKAFLCGRNFKVKVGSAFSNKKDVLSGVPQGSVLGPVLFLVYISDLLTSLNSHHAFYADDGRIYGNSFSSSRIIQQDLHTMYTWTHVWLMPLNLQKCFVLRLGKNNPNIAYTLNNYVLESVQQINDLGVILDKELSFSEHTVHIVKKANVRSYLLQKTFTNPDEVLLKTLFVSYIRPIVEYASVIWSPALVKDKQLIEKVQRRFSKYGQSLRNKSYEDRLSTLKLPTLEKRRLFNDLVCTYNILSNKFSFSLADIFVLSDISRLRGHSLKLYHENYKTKWRQNFLTNRVFQIWNGLAVEIVEATTTASFKNKLGIYLYQSS</sequence>
<dbReference type="CDD" id="cd01650">
    <property type="entry name" value="RT_nLTR_like"/>
    <property type="match status" value="1"/>
</dbReference>
<dbReference type="Gene3D" id="3.60.10.10">
    <property type="entry name" value="Endonuclease/exonuclease/phosphatase"/>
    <property type="match status" value="1"/>
</dbReference>
<dbReference type="GO" id="GO:0031012">
    <property type="term" value="C:extracellular matrix"/>
    <property type="evidence" value="ECO:0007669"/>
    <property type="project" value="TreeGrafter"/>
</dbReference>
<protein>
    <recommendedName>
        <fullName evidence="1">Reverse transcriptase domain-containing protein</fullName>
    </recommendedName>
</protein>
<comment type="caution">
    <text evidence="2">The sequence shown here is derived from an EMBL/GenBank/DDBJ whole genome shotgun (WGS) entry which is preliminary data.</text>
</comment>
<dbReference type="PROSITE" id="PS50878">
    <property type="entry name" value="RT_POL"/>
    <property type="match status" value="1"/>
</dbReference>
<evidence type="ECO:0000313" key="3">
    <source>
        <dbReference type="Proteomes" id="UP001168821"/>
    </source>
</evidence>
<dbReference type="GO" id="GO:0003824">
    <property type="term" value="F:catalytic activity"/>
    <property type="evidence" value="ECO:0007669"/>
    <property type="project" value="InterPro"/>
</dbReference>
<dbReference type="PRINTS" id="PR01345">
    <property type="entry name" value="CERVTRCPTASE"/>
</dbReference>
<accession>A0AA38IDJ8</accession>
<gene>
    <name evidence="2" type="ORF">Zmor_018144</name>
</gene>
<evidence type="ECO:0000313" key="2">
    <source>
        <dbReference type="EMBL" id="KAJ3652154.1"/>
    </source>
</evidence>
<dbReference type="GO" id="GO:0007508">
    <property type="term" value="P:larval heart development"/>
    <property type="evidence" value="ECO:0007669"/>
    <property type="project" value="TreeGrafter"/>
</dbReference>
<dbReference type="InterPro" id="IPR043502">
    <property type="entry name" value="DNA/RNA_pol_sf"/>
</dbReference>
<dbReference type="InterPro" id="IPR000477">
    <property type="entry name" value="RT_dom"/>
</dbReference>
<dbReference type="GO" id="GO:0071897">
    <property type="term" value="P:DNA biosynthetic process"/>
    <property type="evidence" value="ECO:0007669"/>
    <property type="project" value="UniProtKB-ARBA"/>
</dbReference>
<keyword evidence="3" id="KW-1185">Reference proteome</keyword>
<dbReference type="EMBL" id="JALNTZ010000005">
    <property type="protein sequence ID" value="KAJ3652154.1"/>
    <property type="molecule type" value="Genomic_DNA"/>
</dbReference>
<name>A0AA38IDJ8_9CUCU</name>